<protein>
    <submittedName>
        <fullName evidence="3">Transposase domain-containing protein</fullName>
    </submittedName>
</protein>
<feature type="domain" description="Transposase IS4 N-terminal" evidence="2">
    <location>
        <begin position="21"/>
        <end position="116"/>
    </location>
</feature>
<dbReference type="Pfam" id="PF13006">
    <property type="entry name" value="Nterm_IS4"/>
    <property type="match status" value="1"/>
</dbReference>
<evidence type="ECO:0000256" key="1">
    <source>
        <dbReference type="SAM" id="MobiDB-lite"/>
    </source>
</evidence>
<feature type="compositionally biased region" description="Low complexity" evidence="1">
    <location>
        <begin position="164"/>
        <end position="203"/>
    </location>
</feature>
<evidence type="ECO:0000259" key="2">
    <source>
        <dbReference type="Pfam" id="PF13006"/>
    </source>
</evidence>
<name>A0ABT2GW22_9MICO</name>
<dbReference type="RefSeq" id="WP_259509285.1">
    <property type="nucleotide sequence ID" value="NZ_JANLCM010000002.1"/>
</dbReference>
<comment type="caution">
    <text evidence="3">The sequence shown here is derived from an EMBL/GenBank/DDBJ whole genome shotgun (WGS) entry which is preliminary data.</text>
</comment>
<organism evidence="3 4">
    <name type="scientific">Herbiconiux aconitum</name>
    <dbReference type="NCBI Taxonomy" id="2970913"/>
    <lineage>
        <taxon>Bacteria</taxon>
        <taxon>Bacillati</taxon>
        <taxon>Actinomycetota</taxon>
        <taxon>Actinomycetes</taxon>
        <taxon>Micrococcales</taxon>
        <taxon>Microbacteriaceae</taxon>
        <taxon>Herbiconiux</taxon>
    </lineage>
</organism>
<dbReference type="InterPro" id="IPR024473">
    <property type="entry name" value="Transposases_IS4_N"/>
</dbReference>
<dbReference type="Proteomes" id="UP001165584">
    <property type="component" value="Unassembled WGS sequence"/>
</dbReference>
<accession>A0ABT2GW22</accession>
<evidence type="ECO:0000313" key="3">
    <source>
        <dbReference type="EMBL" id="MCS5719777.1"/>
    </source>
</evidence>
<dbReference type="EMBL" id="JANLCM010000002">
    <property type="protein sequence ID" value="MCS5719777.1"/>
    <property type="molecule type" value="Genomic_DNA"/>
</dbReference>
<feature type="region of interest" description="Disordered" evidence="1">
    <location>
        <begin position="154"/>
        <end position="203"/>
    </location>
</feature>
<gene>
    <name evidence="3" type="ORF">N1027_16710</name>
</gene>
<sequence>MPRSGWIKPDVDHRLSDHLAFAMLTRVYPPDVVDEVIAEVGRLQRRTRMLPSRIVVYYVLGLALFSNSSYDEVIRLLIAGQSWSSGWSQSWPVPTKAALYKARLRLGPEPLHLLFDRVAQPIATPGSDAGSYRGRRLLGMDVISLAIPGTPANEAEFAGPIPQTDADPTAAAADTATTATATATATTRAAATSTGTATGTSPSRRLSVRVLGLTELGTGAVIGASIGGAHDELSASAADLLPALGPGQLLLGAPELYDPQLWARAAATGADLLWELPPEVAFAVDSRHADGSFSARIATSPDGPPQSSDSHPVRIVEHPVSAGGRAVSAIGDSHRRYATTLHDPDADPAVDLVGLLSRRRSLASAFDEFRAHRNSPQVVLRSKIPAGVRQEIYGYLCVHYAMRWIMNAPDTHALDVEFTH</sequence>
<keyword evidence="4" id="KW-1185">Reference proteome</keyword>
<proteinExistence type="predicted"/>
<reference evidence="3" key="1">
    <citation type="submission" date="2022-08" db="EMBL/GenBank/DDBJ databases">
        <authorList>
            <person name="Deng Y."/>
            <person name="Han X.-F."/>
            <person name="Zhang Y.-Q."/>
        </authorList>
    </citation>
    <scope>NUCLEOTIDE SEQUENCE</scope>
    <source>
        <strain evidence="3">CPCC 205763</strain>
    </source>
</reference>
<evidence type="ECO:0000313" key="4">
    <source>
        <dbReference type="Proteomes" id="UP001165584"/>
    </source>
</evidence>